<protein>
    <submittedName>
        <fullName evidence="8">Uncharacterized protein</fullName>
    </submittedName>
</protein>
<dbReference type="PANTHER" id="PTHR12801:SF115">
    <property type="entry name" value="FI18136P1-RELATED"/>
    <property type="match status" value="1"/>
</dbReference>
<dbReference type="Gene3D" id="3.30.420.10">
    <property type="entry name" value="Ribonuclease H-like superfamily/Ribonuclease H"/>
    <property type="match status" value="1"/>
</dbReference>
<comment type="caution">
    <text evidence="8">The sequence shown here is derived from an EMBL/GenBank/DDBJ whole genome shotgun (WGS) entry which is preliminary data.</text>
</comment>
<keyword evidence="3" id="KW-0540">Nuclease</keyword>
<dbReference type="EMBL" id="NAJO01000002">
    <property type="protein sequence ID" value="OQO14066.1"/>
    <property type="molecule type" value="Genomic_DNA"/>
</dbReference>
<dbReference type="GO" id="GO:0004527">
    <property type="term" value="F:exonuclease activity"/>
    <property type="evidence" value="ECO:0007669"/>
    <property type="project" value="UniProtKB-KW"/>
</dbReference>
<dbReference type="InterPro" id="IPR036397">
    <property type="entry name" value="RNaseH_sf"/>
</dbReference>
<organism evidence="8 9">
    <name type="scientific">Cryoendolithus antarcticus</name>
    <dbReference type="NCBI Taxonomy" id="1507870"/>
    <lineage>
        <taxon>Eukaryota</taxon>
        <taxon>Fungi</taxon>
        <taxon>Dikarya</taxon>
        <taxon>Ascomycota</taxon>
        <taxon>Pezizomycotina</taxon>
        <taxon>Dothideomycetes</taxon>
        <taxon>Dothideomycetidae</taxon>
        <taxon>Cladosporiales</taxon>
        <taxon>Cladosporiaceae</taxon>
        <taxon>Cryoendolithus</taxon>
    </lineage>
</organism>
<comment type="similarity">
    <text evidence="2">Belongs to the REXO1/REXO3 family.</text>
</comment>
<evidence type="ECO:0000256" key="6">
    <source>
        <dbReference type="ARBA" id="ARBA00023242"/>
    </source>
</evidence>
<evidence type="ECO:0000256" key="3">
    <source>
        <dbReference type="ARBA" id="ARBA00022722"/>
    </source>
</evidence>
<dbReference type="InterPro" id="IPR012337">
    <property type="entry name" value="RNaseH-like_sf"/>
</dbReference>
<evidence type="ECO:0000256" key="4">
    <source>
        <dbReference type="ARBA" id="ARBA00022801"/>
    </source>
</evidence>
<dbReference type="GO" id="GO:0005634">
    <property type="term" value="C:nucleus"/>
    <property type="evidence" value="ECO:0007669"/>
    <property type="project" value="UniProtKB-SubCell"/>
</dbReference>
<feature type="compositionally biased region" description="Acidic residues" evidence="7">
    <location>
        <begin position="219"/>
        <end position="228"/>
    </location>
</feature>
<evidence type="ECO:0000256" key="7">
    <source>
        <dbReference type="SAM" id="MobiDB-lite"/>
    </source>
</evidence>
<evidence type="ECO:0000256" key="2">
    <source>
        <dbReference type="ARBA" id="ARBA00006357"/>
    </source>
</evidence>
<comment type="subcellular location">
    <subcellularLocation>
        <location evidence="1">Nucleus</location>
    </subcellularLocation>
</comment>
<gene>
    <name evidence="8" type="ORF">B0A48_00942</name>
</gene>
<evidence type="ECO:0000313" key="9">
    <source>
        <dbReference type="Proteomes" id="UP000192596"/>
    </source>
</evidence>
<dbReference type="AlphaFoldDB" id="A0A1V8TRT2"/>
<evidence type="ECO:0000313" key="8">
    <source>
        <dbReference type="EMBL" id="OQO14066.1"/>
    </source>
</evidence>
<feature type="region of interest" description="Disordered" evidence="7">
    <location>
        <begin position="205"/>
        <end position="235"/>
    </location>
</feature>
<dbReference type="Proteomes" id="UP000192596">
    <property type="component" value="Unassembled WGS sequence"/>
</dbReference>
<accession>A0A1V8TRT2</accession>
<evidence type="ECO:0000256" key="1">
    <source>
        <dbReference type="ARBA" id="ARBA00004123"/>
    </source>
</evidence>
<keyword evidence="4" id="KW-0378">Hydrolase</keyword>
<reference evidence="9" key="1">
    <citation type="submission" date="2017-03" db="EMBL/GenBank/DDBJ databases">
        <title>Genomes of endolithic fungi from Antarctica.</title>
        <authorList>
            <person name="Coleine C."/>
            <person name="Masonjones S."/>
            <person name="Stajich J.E."/>
        </authorList>
    </citation>
    <scope>NUCLEOTIDE SEQUENCE [LARGE SCALE GENOMIC DNA]</scope>
    <source>
        <strain evidence="9">CCFEE 5527</strain>
    </source>
</reference>
<dbReference type="SUPFAM" id="SSF53098">
    <property type="entry name" value="Ribonuclease H-like"/>
    <property type="match status" value="1"/>
</dbReference>
<name>A0A1V8TRT2_9PEZI</name>
<keyword evidence="9" id="KW-1185">Reference proteome</keyword>
<sequence>MNPKRFGVIWNDLKSKNGAVPAALIERNRRRILKGRTVVMHASSGDMNSFRIEENAFANSTIVDTQSLYHGPMGLRHSPSLADCSADYLGQTIQIGVHSPVEDARATMQLYLLLKAGNHHTQRARLEQQRIEAYEAGRGDTLDASEHMRPDATTLTYSDVLARDMAIARIVLRLRITIDEARRREVLDATPNNDEVKCNDVVDPMISTTEDHRTHDIESLEDFDDMDSDEHGFYP</sequence>
<dbReference type="PANTHER" id="PTHR12801">
    <property type="entry name" value="RNA EXONUCLEASE REXO1 / RECO3 FAMILY MEMBER-RELATED"/>
    <property type="match status" value="1"/>
</dbReference>
<dbReference type="InterPro" id="IPR047021">
    <property type="entry name" value="REXO1/3/4-like"/>
</dbReference>
<evidence type="ECO:0000256" key="5">
    <source>
        <dbReference type="ARBA" id="ARBA00022839"/>
    </source>
</evidence>
<proteinExistence type="inferred from homology"/>
<dbReference type="OrthoDB" id="8191639at2759"/>
<dbReference type="GO" id="GO:0003676">
    <property type="term" value="F:nucleic acid binding"/>
    <property type="evidence" value="ECO:0007669"/>
    <property type="project" value="InterPro"/>
</dbReference>
<keyword evidence="5" id="KW-0269">Exonuclease</keyword>
<feature type="compositionally biased region" description="Basic and acidic residues" evidence="7">
    <location>
        <begin position="209"/>
        <end position="218"/>
    </location>
</feature>
<keyword evidence="6" id="KW-0539">Nucleus</keyword>
<dbReference type="InParanoid" id="A0A1V8TRT2"/>